<keyword evidence="1" id="KW-0472">Membrane</keyword>
<evidence type="ECO:0000313" key="3">
    <source>
        <dbReference type="Proteomes" id="UP001596135"/>
    </source>
</evidence>
<name>A0ABW1LQC6_9ACTN</name>
<dbReference type="Proteomes" id="UP001596135">
    <property type="component" value="Unassembled WGS sequence"/>
</dbReference>
<comment type="caution">
    <text evidence="2">The sequence shown here is derived from an EMBL/GenBank/DDBJ whole genome shotgun (WGS) entry which is preliminary data.</text>
</comment>
<keyword evidence="1" id="KW-0812">Transmembrane</keyword>
<dbReference type="EMBL" id="JBHSRJ010000009">
    <property type="protein sequence ID" value="MFC6045698.1"/>
    <property type="molecule type" value="Genomic_DNA"/>
</dbReference>
<protein>
    <submittedName>
        <fullName evidence="2">PGPGW domain-containing protein</fullName>
    </submittedName>
</protein>
<evidence type="ECO:0000313" key="2">
    <source>
        <dbReference type="EMBL" id="MFC6045698.1"/>
    </source>
</evidence>
<organism evidence="2 3">
    <name type="scientific">Nocardioides hankookensis</name>
    <dbReference type="NCBI Taxonomy" id="443157"/>
    <lineage>
        <taxon>Bacteria</taxon>
        <taxon>Bacillati</taxon>
        <taxon>Actinomycetota</taxon>
        <taxon>Actinomycetes</taxon>
        <taxon>Propionibacteriales</taxon>
        <taxon>Nocardioidaceae</taxon>
        <taxon>Nocardioides</taxon>
    </lineage>
</organism>
<reference evidence="3" key="1">
    <citation type="journal article" date="2019" name="Int. J. Syst. Evol. Microbiol.">
        <title>The Global Catalogue of Microorganisms (GCM) 10K type strain sequencing project: providing services to taxonomists for standard genome sequencing and annotation.</title>
        <authorList>
            <consortium name="The Broad Institute Genomics Platform"/>
            <consortium name="The Broad Institute Genome Sequencing Center for Infectious Disease"/>
            <person name="Wu L."/>
            <person name="Ma J."/>
        </authorList>
    </citation>
    <scope>NUCLEOTIDE SEQUENCE [LARGE SCALE GENOMIC DNA]</scope>
    <source>
        <strain evidence="3">CCUG 54522</strain>
    </source>
</reference>
<evidence type="ECO:0000256" key="1">
    <source>
        <dbReference type="SAM" id="Phobius"/>
    </source>
</evidence>
<dbReference type="Pfam" id="PF09656">
    <property type="entry name" value="PGPGW"/>
    <property type="match status" value="1"/>
</dbReference>
<dbReference type="InterPro" id="IPR019099">
    <property type="entry name" value="Uncharacterised_PGPGW_TM"/>
</dbReference>
<sequence>MPADHSLSPRAHALLTRIEAWSDAGPVRAAVVKVMVTVGGPLVIAAGVAMLVLPGPGLVVIALGFALLALEYDWARHALGLLGHGLGRVKRALFPHESSPARKLLGLMTTVGFVVATTVLTSAVTALIGTQALA</sequence>
<dbReference type="RefSeq" id="WP_379159369.1">
    <property type="nucleotide sequence ID" value="NZ_JBHSRJ010000009.1"/>
</dbReference>
<accession>A0ABW1LQC6</accession>
<proteinExistence type="predicted"/>
<keyword evidence="1" id="KW-1133">Transmembrane helix</keyword>
<gene>
    <name evidence="2" type="ORF">ACFPYL_21615</name>
</gene>
<feature type="transmembrane region" description="Helical" evidence="1">
    <location>
        <begin position="104"/>
        <end position="128"/>
    </location>
</feature>
<feature type="transmembrane region" description="Helical" evidence="1">
    <location>
        <begin position="42"/>
        <end position="70"/>
    </location>
</feature>
<keyword evidence="3" id="KW-1185">Reference proteome</keyword>